<evidence type="ECO:0000313" key="4">
    <source>
        <dbReference type="Proteomes" id="UP000028837"/>
    </source>
</evidence>
<dbReference type="OrthoDB" id="10299188at2759"/>
<dbReference type="InterPro" id="IPR016088">
    <property type="entry name" value="Chalcone_isomerase_3-sand"/>
</dbReference>
<comment type="caution">
    <text evidence="3">The sequence shown here is derived from an EMBL/GenBank/DDBJ whole genome shotgun (WGS) entry which is preliminary data.</text>
</comment>
<feature type="chain" id="PRO_5001809532" description="Transmembrane protein" evidence="2">
    <location>
        <begin position="19"/>
        <end position="511"/>
    </location>
</feature>
<evidence type="ECO:0000256" key="2">
    <source>
        <dbReference type="SAM" id="SignalP"/>
    </source>
</evidence>
<protein>
    <recommendedName>
        <fullName evidence="5">Transmembrane protein</fullName>
    </recommendedName>
</protein>
<evidence type="ECO:0000256" key="1">
    <source>
        <dbReference type="SAM" id="MobiDB-lite"/>
    </source>
</evidence>
<dbReference type="Proteomes" id="UP000028837">
    <property type="component" value="Unassembled WGS sequence"/>
</dbReference>
<reference evidence="3 4" key="1">
    <citation type="submission" date="2014-02" db="EMBL/GenBank/DDBJ databases">
        <authorList>
            <person name="Sibley D."/>
            <person name="Venepally P."/>
            <person name="Karamycheva S."/>
            <person name="Hadjithomas M."/>
            <person name="Khan A."/>
            <person name="Brunk B."/>
            <person name="Roos D."/>
            <person name="Caler E."/>
            <person name="Lorenzi H."/>
        </authorList>
    </citation>
    <scope>NUCLEOTIDE SEQUENCE [LARGE SCALE GENOMIC DNA]</scope>
    <source>
        <strain evidence="3 4">GAB2-2007-GAL-DOM2</strain>
    </source>
</reference>
<dbReference type="VEuPathDB" id="ToxoDB:TGDOM2_274100"/>
<organism evidence="3 4">
    <name type="scientific">Toxoplasma gondii GAB2-2007-GAL-DOM2</name>
    <dbReference type="NCBI Taxonomy" id="1130820"/>
    <lineage>
        <taxon>Eukaryota</taxon>
        <taxon>Sar</taxon>
        <taxon>Alveolata</taxon>
        <taxon>Apicomplexa</taxon>
        <taxon>Conoidasida</taxon>
        <taxon>Coccidia</taxon>
        <taxon>Eucoccidiorida</taxon>
        <taxon>Eimeriorina</taxon>
        <taxon>Sarcocystidae</taxon>
        <taxon>Toxoplasma</taxon>
    </lineage>
</organism>
<gene>
    <name evidence="3" type="ORF">TGDOM2_274100</name>
</gene>
<feature type="region of interest" description="Disordered" evidence="1">
    <location>
        <begin position="105"/>
        <end position="126"/>
    </location>
</feature>
<name>A0A086KX61_TOXGO</name>
<feature type="signal peptide" evidence="2">
    <location>
        <begin position="1"/>
        <end position="18"/>
    </location>
</feature>
<accession>A0A086KX61</accession>
<evidence type="ECO:0008006" key="5">
    <source>
        <dbReference type="Google" id="ProtNLM"/>
    </source>
</evidence>
<evidence type="ECO:0000313" key="3">
    <source>
        <dbReference type="EMBL" id="KFG48979.1"/>
    </source>
</evidence>
<proteinExistence type="predicted"/>
<sequence>MMVVVTPCLSVMSPFLTAQCCRQERNYAWKQRTYPFVVPSLTVETCPTASRFASLEACSKRSKHSLSSAPRLRGGTSSSELRFSWRSKRNVGAFAALRRQPSSCNSLPGGLRHRQTSNSAGDSSLTSSVLGSSYFDLGHRRLISSAYLSPLYDGDFLPSYAYTLPSPSSVNPLFGTPPSLHSSRVRKAHSPSYVSRNQSQRREDFELVASLPFRPRRRVSSGSLLVACASPTDSQEKPQPPRRFHEPVLAVDFPETFLPQKTFGKQAPVPHDCVAVAPRCMHDICWIPAARAYAVAVYVNRDSLEGWKEWYTQRRHADEKGLKAEEEQEALSLLFAPEIEKTLVFTFVGNKNPEHILKGFHRALANSVPRNMDAGCKDALYKEVQAFIQALRSCTFKPSCSLAVTVLPTEALTYAAPGSKAIESSTGGAEKPEHSVPPEGVNDSRATIVLMYKEANDNSFKLLASFSSRFLSLALHNLYLDGWGAPEPRYQSISKKFREGARKALQEMKEK</sequence>
<dbReference type="Gene3D" id="3.50.70.10">
    <property type="match status" value="1"/>
</dbReference>
<keyword evidence="2" id="KW-0732">Signal</keyword>
<feature type="region of interest" description="Disordered" evidence="1">
    <location>
        <begin position="422"/>
        <end position="441"/>
    </location>
</feature>
<dbReference type="AlphaFoldDB" id="A0A086KX61"/>
<dbReference type="EMBL" id="AHZU02000061">
    <property type="protein sequence ID" value="KFG48979.1"/>
    <property type="molecule type" value="Genomic_DNA"/>
</dbReference>